<dbReference type="CAZy" id="GH13">
    <property type="family name" value="Glycoside Hydrolase Family 13"/>
</dbReference>
<dbReference type="OrthoDB" id="9805159at2"/>
<dbReference type="Pfam" id="PF00128">
    <property type="entry name" value="Alpha-amylase"/>
    <property type="match status" value="1"/>
</dbReference>
<dbReference type="RefSeq" id="WP_015956565.1">
    <property type="nucleotide sequence ID" value="NC_011729.1"/>
</dbReference>
<dbReference type="AlphaFoldDB" id="B7KBK4"/>
<evidence type="ECO:0000259" key="1">
    <source>
        <dbReference type="SMART" id="SM00642"/>
    </source>
</evidence>
<dbReference type="SUPFAM" id="SSF51445">
    <property type="entry name" value="(Trans)glycosidases"/>
    <property type="match status" value="1"/>
</dbReference>
<dbReference type="GO" id="GO:0005992">
    <property type="term" value="P:trehalose biosynthetic process"/>
    <property type="evidence" value="ECO:0007669"/>
    <property type="project" value="TreeGrafter"/>
</dbReference>
<dbReference type="InterPro" id="IPR017853">
    <property type="entry name" value="GH"/>
</dbReference>
<feature type="domain" description="Glycosyl hydrolase family 13 catalytic" evidence="1">
    <location>
        <begin position="5"/>
        <end position="510"/>
    </location>
</feature>
<accession>B7KBK4</accession>
<dbReference type="InterPro" id="IPR012767">
    <property type="entry name" value="Trehalose_TreY"/>
</dbReference>
<gene>
    <name evidence="2" type="ordered locus">PCC7424_4620</name>
</gene>
<dbReference type="GO" id="GO:0047470">
    <property type="term" value="F:(1,4)-alpha-D-glucan 1-alpha-D-glucosylmutase activity"/>
    <property type="evidence" value="ECO:0007669"/>
    <property type="project" value="UniProtKB-EC"/>
</dbReference>
<dbReference type="Proteomes" id="UP000002384">
    <property type="component" value="Chromosome"/>
</dbReference>
<evidence type="ECO:0000313" key="3">
    <source>
        <dbReference type="Proteomes" id="UP000002384"/>
    </source>
</evidence>
<reference evidence="3" key="1">
    <citation type="journal article" date="2011" name="MBio">
        <title>Novel metabolic attributes of the genus Cyanothece, comprising a group of unicellular nitrogen-fixing Cyanobacteria.</title>
        <authorList>
            <person name="Bandyopadhyay A."/>
            <person name="Elvitigala T."/>
            <person name="Welsh E."/>
            <person name="Stockel J."/>
            <person name="Liberton M."/>
            <person name="Min H."/>
            <person name="Sherman L.A."/>
            <person name="Pakrasi H.B."/>
        </authorList>
    </citation>
    <scope>NUCLEOTIDE SEQUENCE [LARGE SCALE GENOMIC DNA]</scope>
    <source>
        <strain evidence="3">PCC 7424</strain>
    </source>
</reference>
<dbReference type="PANTHER" id="PTHR10357:SF216">
    <property type="entry name" value="MALTOOLIGOSYL TREHALOSE SYNTHASE-RELATED"/>
    <property type="match status" value="1"/>
</dbReference>
<dbReference type="NCBIfam" id="TIGR02401">
    <property type="entry name" value="trehalose_TreY"/>
    <property type="match status" value="1"/>
</dbReference>
<dbReference type="CDD" id="cd11336">
    <property type="entry name" value="AmyAc_MTSase"/>
    <property type="match status" value="1"/>
</dbReference>
<dbReference type="EC" id="5.4.99.15" evidence="2"/>
<proteinExistence type="predicted"/>
<dbReference type="STRING" id="65393.PCC7424_4620"/>
<organism evidence="2 3">
    <name type="scientific">Gloeothece citriformis (strain PCC 7424)</name>
    <name type="common">Cyanothece sp. (strain PCC 7424)</name>
    <dbReference type="NCBI Taxonomy" id="65393"/>
    <lineage>
        <taxon>Bacteria</taxon>
        <taxon>Bacillati</taxon>
        <taxon>Cyanobacteriota</taxon>
        <taxon>Cyanophyceae</taxon>
        <taxon>Oscillatoriophycideae</taxon>
        <taxon>Chroococcales</taxon>
        <taxon>Aphanothecaceae</taxon>
        <taxon>Gloeothece</taxon>
        <taxon>Gloeothece citriformis</taxon>
    </lineage>
</organism>
<dbReference type="eggNOG" id="COG3280">
    <property type="taxonomic scope" value="Bacteria"/>
</dbReference>
<dbReference type="SMART" id="SM00642">
    <property type="entry name" value="Aamy"/>
    <property type="match status" value="1"/>
</dbReference>
<dbReference type="EMBL" id="CP001291">
    <property type="protein sequence ID" value="ACK72982.1"/>
    <property type="molecule type" value="Genomic_DNA"/>
</dbReference>
<dbReference type="InterPro" id="IPR006047">
    <property type="entry name" value="GH13_cat_dom"/>
</dbReference>
<dbReference type="HOGENOM" id="CLU_005045_1_0_3"/>
<sequence>MRIPTATYRLQFWSNFGFNEAKKIVNYLSELGISDLYASPIFKARSGSTHGYDVVDANVLNPELGTEEDFNNLIADLQNKGMGWVQDIVPNHRAYDSDNKALMDVLEHGKDSEYYTFFDIEWEHHYEDLREKVLTPMLGDFYGNCLENGDIQLSYDESGLSVKCYDSFKLPLRIETYLKLLSHDLGKLNRQLGRSHPDFIKILGILYLIKNVFSEASGRQRKDQVEFIQGLVWELYNNNPEVQTFIDQNIATFNGEVGKPETFDLLDQLLSEQFFRLSFWKVGAEELNYRRFFTVNELICLRVEDELVFKKTHELICQLVQSGKITGLRIDHIDGLYDPTQYLFRLREMMGDVYLVVEKILEKEEKLPSHWPIEGTSGYDTLNRINGVFCQTSNQDKFSEIYTKLTRFHDDYEKLLSEKKHLIAETNLVGDIDNLAHLLKRIAEQSRYGRDFTLSGLRKAILEVLVQFPIYCTYINENGITETDQGYIREAIEKAKSALPRLLKELNLIEKFLLLDYDEHLSEEEKQKWLHFTMRFQQFTGPLMAKGVEDTLFYVYARFVSLNEVGGFPQTFGVTLEEFNQFNQQQLANHPHTMNASSTHDTKRSEDVRARLNVISEIPDEWERQINEWRNLNKDKKTIKGKRIIPDNNDEYFFYQNLLGAFPLDEEEYPDFVERVKNYIIKAVREAKIHTAWLRPDHVYEDGFLHFVEQVLQPENNPFLEQFREFKNKVAPYGLFNSLSQTLVKITSPGIPDFYQGTELWDFSLVDPDNRRPVDYQKRLSYLEEIKHRSQDNLNELIHELTHNMTDGRIKLWLIIRALGIRNQYLSVFQQGDYIPLSVQGQYKDHVIAYARHQEKTTIVTIVPRFLTALIEPYQYPTGEQVWGDTYVELPFNLESGWKNSLTEETLSPGDKLSIANILKSFPIALLIND</sequence>
<dbReference type="GO" id="GO:0030980">
    <property type="term" value="P:alpha-glucan catabolic process"/>
    <property type="evidence" value="ECO:0007669"/>
    <property type="project" value="TreeGrafter"/>
</dbReference>
<name>B7KBK4_GLOC7</name>
<dbReference type="KEGG" id="cyc:PCC7424_4620"/>
<dbReference type="PANTHER" id="PTHR10357">
    <property type="entry name" value="ALPHA-AMYLASE FAMILY MEMBER"/>
    <property type="match status" value="1"/>
</dbReference>
<keyword evidence="2" id="KW-0413">Isomerase</keyword>
<evidence type="ECO:0000313" key="2">
    <source>
        <dbReference type="EMBL" id="ACK72982.1"/>
    </source>
</evidence>
<protein>
    <submittedName>
        <fullName evidence="2">Malto-oligosyltrehalose synthase</fullName>
        <ecNumber evidence="2">5.4.99.15</ecNumber>
    </submittedName>
</protein>
<keyword evidence="3" id="KW-1185">Reference proteome</keyword>
<dbReference type="Gene3D" id="3.20.20.80">
    <property type="entry name" value="Glycosidases"/>
    <property type="match status" value="4"/>
</dbReference>